<dbReference type="Proteomes" id="UP001153076">
    <property type="component" value="Unassembled WGS sequence"/>
</dbReference>
<feature type="region of interest" description="Disordered" evidence="1">
    <location>
        <begin position="163"/>
        <end position="200"/>
    </location>
</feature>
<sequence>MVFPPLCDTEEMFDHVRETFKWHLIRDLRPPQLLSKNYEDLCPDFALSDTEEAIRDSHILEMIQAIFYAMVVTDALELGIMSRDMAGALKSLLEGLRWLILECGLRINKHAVLSVQFRSCEYSLTPSILSIKKEVFYPWEINMAAPGMTNVQEHRLTMTKTTLRSKTPDELMAEGSSEVPPQGGENSSSSSRSSTSRSWRGCARKELIPKVVTEGTVFPGSPERSNPQNRPSTHFPNPKVVGILKRLSLEGKYLPSAGYRFDIPDTDATINKSPPKCIVIYHAAFSYGVRFLLHPVIVEILDKYKLALVQIVPMSWHNICSFVATCELRGLTCTGHTFELVHIVQRAPSETMDIE</sequence>
<keyword evidence="3" id="KW-1185">Reference proteome</keyword>
<feature type="compositionally biased region" description="Low complexity" evidence="1">
    <location>
        <begin position="187"/>
        <end position="198"/>
    </location>
</feature>
<evidence type="ECO:0000256" key="1">
    <source>
        <dbReference type="SAM" id="MobiDB-lite"/>
    </source>
</evidence>
<evidence type="ECO:0000313" key="2">
    <source>
        <dbReference type="EMBL" id="KAJ8434359.1"/>
    </source>
</evidence>
<dbReference type="OrthoDB" id="1752359at2759"/>
<protein>
    <submittedName>
        <fullName evidence="2">Uncharacterized protein</fullName>
    </submittedName>
</protein>
<evidence type="ECO:0000313" key="3">
    <source>
        <dbReference type="Proteomes" id="UP001153076"/>
    </source>
</evidence>
<dbReference type="EMBL" id="JAKOGI010000481">
    <property type="protein sequence ID" value="KAJ8434359.1"/>
    <property type="molecule type" value="Genomic_DNA"/>
</dbReference>
<feature type="compositionally biased region" description="Polar residues" evidence="1">
    <location>
        <begin position="223"/>
        <end position="235"/>
    </location>
</feature>
<organism evidence="2 3">
    <name type="scientific">Carnegiea gigantea</name>
    <dbReference type="NCBI Taxonomy" id="171969"/>
    <lineage>
        <taxon>Eukaryota</taxon>
        <taxon>Viridiplantae</taxon>
        <taxon>Streptophyta</taxon>
        <taxon>Embryophyta</taxon>
        <taxon>Tracheophyta</taxon>
        <taxon>Spermatophyta</taxon>
        <taxon>Magnoliopsida</taxon>
        <taxon>eudicotyledons</taxon>
        <taxon>Gunneridae</taxon>
        <taxon>Pentapetalae</taxon>
        <taxon>Caryophyllales</taxon>
        <taxon>Cactineae</taxon>
        <taxon>Cactaceae</taxon>
        <taxon>Cactoideae</taxon>
        <taxon>Echinocereeae</taxon>
        <taxon>Carnegiea</taxon>
    </lineage>
</organism>
<gene>
    <name evidence="2" type="ORF">Cgig2_031605</name>
</gene>
<comment type="caution">
    <text evidence="2">The sequence shown here is derived from an EMBL/GenBank/DDBJ whole genome shotgun (WGS) entry which is preliminary data.</text>
</comment>
<proteinExistence type="predicted"/>
<feature type="region of interest" description="Disordered" evidence="1">
    <location>
        <begin position="215"/>
        <end position="236"/>
    </location>
</feature>
<dbReference type="AlphaFoldDB" id="A0A9Q1K075"/>
<accession>A0A9Q1K075</accession>
<name>A0A9Q1K075_9CARY</name>
<reference evidence="2" key="1">
    <citation type="submission" date="2022-04" db="EMBL/GenBank/DDBJ databases">
        <title>Carnegiea gigantea Genome sequencing and assembly v2.</title>
        <authorList>
            <person name="Copetti D."/>
            <person name="Sanderson M.J."/>
            <person name="Burquez A."/>
            <person name="Wojciechowski M.F."/>
        </authorList>
    </citation>
    <scope>NUCLEOTIDE SEQUENCE</scope>
    <source>
        <strain evidence="2">SGP5-SGP5p</strain>
        <tissue evidence="2">Aerial part</tissue>
    </source>
</reference>